<keyword evidence="3" id="KW-1185">Reference proteome</keyword>
<evidence type="ECO:0000256" key="1">
    <source>
        <dbReference type="SAM" id="MobiDB-lite"/>
    </source>
</evidence>
<dbReference type="EMBL" id="MN813684">
    <property type="protein sequence ID" value="QHB37218.1"/>
    <property type="molecule type" value="Genomic_DNA"/>
</dbReference>
<gene>
    <name evidence="2" type="primary">84</name>
    <name evidence="2" type="ORF">SEA_TERIJ_84</name>
</gene>
<reference evidence="2 3" key="1">
    <citation type="submission" date="2019-12" db="EMBL/GenBank/DDBJ databases">
        <authorList>
            <person name="Kistler A.K."/>
            <person name="Garlena R.A."/>
            <person name="Russell D.A."/>
            <person name="Pope W.H."/>
            <person name="Jacobs-Sera D."/>
            <person name="Hatfull G.F."/>
        </authorList>
    </citation>
    <scope>NUCLEOTIDE SEQUENCE [LARGE SCALE GENOMIC DNA]</scope>
</reference>
<dbReference type="Proteomes" id="UP000464752">
    <property type="component" value="Segment"/>
</dbReference>
<accession>A0A6B9LCL8</accession>
<proteinExistence type="predicted"/>
<evidence type="ECO:0000313" key="3">
    <source>
        <dbReference type="Proteomes" id="UP000464752"/>
    </source>
</evidence>
<sequence length="240" mass="26577">MTEHLLDSVLDTALREFYGTPDREFTEASRHRMERAILAARGADGGRTITIDLDTGAWVSDTTLLVGDGPRVAAAVLPGMPEEQIADAYMRWMFADRPRPAGEPDLAEQQARAIQANEIAYTVIEVAQNKAPEEFVTLDFRYGIADALWDAGYRKVTTETADLRIHPIALKGTRETLCIAQAALRATLSPRADEYEVGYHLTHIDRLQRLVAEIDRHRPLGADGKHGDLHTPTCGCEDRG</sequence>
<dbReference type="GeneID" id="80004946"/>
<dbReference type="RefSeq" id="YP_010751280.1">
    <property type="nucleotide sequence ID" value="NC_073367.1"/>
</dbReference>
<evidence type="ECO:0000313" key="2">
    <source>
        <dbReference type="EMBL" id="QHB37218.1"/>
    </source>
</evidence>
<organism evidence="2 3">
    <name type="scientific">Microbacterium phage Terij</name>
    <dbReference type="NCBI Taxonomy" id="2686229"/>
    <lineage>
        <taxon>Viruses</taxon>
        <taxon>Duplodnaviria</taxon>
        <taxon>Heunggongvirae</taxon>
        <taxon>Uroviricota</taxon>
        <taxon>Caudoviricetes</taxon>
        <taxon>Hodgkinviridae</taxon>
        <taxon>Margaeryvirus</taxon>
        <taxon>Margaeryvirus terij</taxon>
    </lineage>
</organism>
<name>A0A6B9LCL8_9CAUD</name>
<dbReference type="KEGG" id="vg:80004946"/>
<protein>
    <submittedName>
        <fullName evidence="2">Uncharacterized protein</fullName>
    </submittedName>
</protein>
<feature type="region of interest" description="Disordered" evidence="1">
    <location>
        <begin position="221"/>
        <end position="240"/>
    </location>
</feature>